<dbReference type="SMART" id="SM00901">
    <property type="entry name" value="FRG"/>
    <property type="match status" value="1"/>
</dbReference>
<dbReference type="EMBL" id="JAAQWE010000055">
    <property type="protein sequence ID" value="NMY01064.1"/>
    <property type="molecule type" value="Genomic_DNA"/>
</dbReference>
<evidence type="ECO:0000313" key="3">
    <source>
        <dbReference type="Proteomes" id="UP000552560"/>
    </source>
</evidence>
<organism evidence="2 3">
    <name type="scientific">Pseudomonas veronii</name>
    <dbReference type="NCBI Taxonomy" id="76761"/>
    <lineage>
        <taxon>Bacteria</taxon>
        <taxon>Pseudomonadati</taxon>
        <taxon>Pseudomonadota</taxon>
        <taxon>Gammaproteobacteria</taxon>
        <taxon>Pseudomonadales</taxon>
        <taxon>Pseudomonadaceae</taxon>
        <taxon>Pseudomonas</taxon>
    </lineage>
</organism>
<feature type="domain" description="FRG" evidence="1">
    <location>
        <begin position="22"/>
        <end position="127"/>
    </location>
</feature>
<name>A0A7Y1F6H9_PSEVE</name>
<evidence type="ECO:0000259" key="1">
    <source>
        <dbReference type="SMART" id="SM00901"/>
    </source>
</evidence>
<reference evidence="2 3" key="1">
    <citation type="journal article" date="2020" name="Front. Microbiol.">
        <title>Genetic Organization of the aprX-lipA2 Operon Affects the Proteolytic Potential of Pseudomonas Species in Milk.</title>
        <authorList>
            <person name="Maier C."/>
            <person name="Huptas C."/>
            <person name="von Neubeck M."/>
            <person name="Scherer S."/>
            <person name="Wenning M."/>
            <person name="Lucking G."/>
        </authorList>
    </citation>
    <scope>NUCLEOTIDE SEQUENCE [LARGE SCALE GENOMIC DNA]</scope>
    <source>
        <strain evidence="2 3">WS 4671</strain>
    </source>
</reference>
<dbReference type="AlphaFoldDB" id="A0A7Y1F6H9"/>
<comment type="caution">
    <text evidence="2">The sequence shown here is derived from an EMBL/GenBank/DDBJ whole genome shotgun (WGS) entry which is preliminary data.</text>
</comment>
<gene>
    <name evidence="2" type="ORF">HBO43_31290</name>
</gene>
<evidence type="ECO:0000313" key="2">
    <source>
        <dbReference type="EMBL" id="NMY01064.1"/>
    </source>
</evidence>
<dbReference type="RefSeq" id="WP_169850837.1">
    <property type="nucleotide sequence ID" value="NZ_JAAQWE010000055.1"/>
</dbReference>
<sequence length="244" mass="28231">MEFAGEIKSFDEFRSIVRGITPDERYFFRGEGRDYYSLIPKVGRIIRSILPLGYYDENTILERFKNQAIGLVNSSPLNEWEWLALAQHHGLPTRLLDWSTNPLVALYFAVAEPMGNVEVQREQLAVPTYQGDAAFYFLTIKSAFIDTNVVRKPLKHQYVGIYKPPHVTNRIRAQSGVFTIQPDPKQPLDERLKKSAIRKYRIPCAAREEIRRELRLFGIHQAFIYPDLDGLAGYLQSILTERQI</sequence>
<dbReference type="InterPro" id="IPR014966">
    <property type="entry name" value="FRG-dom"/>
</dbReference>
<dbReference type="Proteomes" id="UP000552560">
    <property type="component" value="Unassembled WGS sequence"/>
</dbReference>
<dbReference type="Pfam" id="PF08867">
    <property type="entry name" value="FRG"/>
    <property type="match status" value="1"/>
</dbReference>
<protein>
    <submittedName>
        <fullName evidence="2">FRG domain-containing protein</fullName>
    </submittedName>
</protein>
<proteinExistence type="predicted"/>
<accession>A0A7Y1F6H9</accession>